<dbReference type="GeneID" id="37032650"/>
<keyword evidence="3" id="KW-1185">Reference proteome</keyword>
<proteinExistence type="predicted"/>
<feature type="transmembrane region" description="Helical" evidence="1">
    <location>
        <begin position="137"/>
        <end position="155"/>
    </location>
</feature>
<gene>
    <name evidence="2" type="ORF">IE81DRAFT_190130</name>
</gene>
<keyword evidence="1" id="KW-1133">Transmembrane helix</keyword>
<feature type="transmembrane region" description="Helical" evidence="1">
    <location>
        <begin position="57"/>
        <end position="82"/>
    </location>
</feature>
<name>A0A316W9G8_9BASI</name>
<organism evidence="2 3">
    <name type="scientific">Ceraceosorus guamensis</name>
    <dbReference type="NCBI Taxonomy" id="1522189"/>
    <lineage>
        <taxon>Eukaryota</taxon>
        <taxon>Fungi</taxon>
        <taxon>Dikarya</taxon>
        <taxon>Basidiomycota</taxon>
        <taxon>Ustilaginomycotina</taxon>
        <taxon>Exobasidiomycetes</taxon>
        <taxon>Ceraceosorales</taxon>
        <taxon>Ceraceosoraceae</taxon>
        <taxon>Ceraceosorus</taxon>
    </lineage>
</organism>
<dbReference type="EMBL" id="KZ819355">
    <property type="protein sequence ID" value="PWN45401.1"/>
    <property type="molecule type" value="Genomic_DNA"/>
</dbReference>
<evidence type="ECO:0008006" key="4">
    <source>
        <dbReference type="Google" id="ProtNLM"/>
    </source>
</evidence>
<sequence>MFIPSSPTAHQLGTSLSDSALQGIMANPAPIVSSLSTDSLEQLGEVVALKATPEMPYWFPVGLFTLLVTLYVIGQLLQNRILAWLIGAQKWRAMKAEHRRTMVIYVLQTLITTIVLIMQCFCLPLLGLAFTERRTELMRASATLIGGLYVFELIWRSTMRPTMIAHHIITLFVMSLAIVLLSKLSDPSFVLTGLLWLFQATTEQTTFVALFMYRLQISPRILRPMFRIASVQSLVFKMASIAGTIFVWVKWQLHGEGDLYTAYSVIFWIATIGLAVTQIWGSWVVWIMGDTLEKRYIKNSHKSARSTLTSANASQLDLEAQLSQTGRSTPTNAATEDGKYTPVYEKRVSSLGRLPNLDLQLSECLDTQARPSKSA</sequence>
<feature type="transmembrane region" description="Helical" evidence="1">
    <location>
        <begin position="265"/>
        <end position="288"/>
    </location>
</feature>
<evidence type="ECO:0000313" key="3">
    <source>
        <dbReference type="Proteomes" id="UP000245783"/>
    </source>
</evidence>
<dbReference type="AlphaFoldDB" id="A0A316W9G8"/>
<dbReference type="InParanoid" id="A0A316W9G8"/>
<dbReference type="RefSeq" id="XP_025372561.1">
    <property type="nucleotide sequence ID" value="XM_025510780.1"/>
</dbReference>
<accession>A0A316W9G8</accession>
<protein>
    <recommendedName>
        <fullName evidence="4">TLC domain-containing protein</fullName>
    </recommendedName>
</protein>
<keyword evidence="1" id="KW-0472">Membrane</keyword>
<keyword evidence="1" id="KW-0812">Transmembrane</keyword>
<feature type="transmembrane region" description="Helical" evidence="1">
    <location>
        <begin position="103"/>
        <end position="131"/>
    </location>
</feature>
<evidence type="ECO:0000256" key="1">
    <source>
        <dbReference type="SAM" id="Phobius"/>
    </source>
</evidence>
<feature type="transmembrane region" description="Helical" evidence="1">
    <location>
        <begin position="164"/>
        <end position="182"/>
    </location>
</feature>
<feature type="transmembrane region" description="Helical" evidence="1">
    <location>
        <begin position="194"/>
        <end position="213"/>
    </location>
</feature>
<reference evidence="2 3" key="1">
    <citation type="journal article" date="2018" name="Mol. Biol. Evol.">
        <title>Broad Genomic Sampling Reveals a Smut Pathogenic Ancestry of the Fungal Clade Ustilaginomycotina.</title>
        <authorList>
            <person name="Kijpornyongpan T."/>
            <person name="Mondo S.J."/>
            <person name="Barry K."/>
            <person name="Sandor L."/>
            <person name="Lee J."/>
            <person name="Lipzen A."/>
            <person name="Pangilinan J."/>
            <person name="LaButti K."/>
            <person name="Hainaut M."/>
            <person name="Henrissat B."/>
            <person name="Grigoriev I.V."/>
            <person name="Spatafora J.W."/>
            <person name="Aime M.C."/>
        </authorList>
    </citation>
    <scope>NUCLEOTIDE SEQUENCE [LARGE SCALE GENOMIC DNA]</scope>
    <source>
        <strain evidence="2 3">MCA 4658</strain>
    </source>
</reference>
<dbReference type="OrthoDB" id="10010954at2759"/>
<evidence type="ECO:0000313" key="2">
    <source>
        <dbReference type="EMBL" id="PWN45401.1"/>
    </source>
</evidence>
<feature type="transmembrane region" description="Helical" evidence="1">
    <location>
        <begin position="234"/>
        <end position="253"/>
    </location>
</feature>
<dbReference type="Proteomes" id="UP000245783">
    <property type="component" value="Unassembled WGS sequence"/>
</dbReference>